<dbReference type="FunFam" id="3.40.50.12780:FF:000013">
    <property type="entry name" value="Long-chain-fatty-acid--AMP ligase FadD32"/>
    <property type="match status" value="1"/>
</dbReference>
<dbReference type="GO" id="GO:0006633">
    <property type="term" value="P:fatty acid biosynthetic process"/>
    <property type="evidence" value="ECO:0007669"/>
    <property type="project" value="TreeGrafter"/>
</dbReference>
<dbReference type="SUPFAM" id="SSF55048">
    <property type="entry name" value="Probable ACP-binding domain of malonyl-CoA ACP transacylase"/>
    <property type="match status" value="1"/>
</dbReference>
<dbReference type="Proteomes" id="UP000536179">
    <property type="component" value="Unassembled WGS sequence"/>
</dbReference>
<feature type="region of interest" description="N-terminal hotdog fold" evidence="12">
    <location>
        <begin position="1620"/>
        <end position="1760"/>
    </location>
</feature>
<dbReference type="Gene3D" id="3.30.70.3290">
    <property type="match status" value="1"/>
</dbReference>
<dbReference type="RefSeq" id="WP_184309447.1">
    <property type="nucleotide sequence ID" value="NZ_JACHXU010000034.1"/>
</dbReference>
<evidence type="ECO:0000313" key="17">
    <source>
        <dbReference type="EMBL" id="MBB3210250.1"/>
    </source>
</evidence>
<dbReference type="InterPro" id="IPR000873">
    <property type="entry name" value="AMP-dep_synth/lig_dom"/>
</dbReference>
<dbReference type="Pfam" id="PF08240">
    <property type="entry name" value="ADH_N"/>
    <property type="match status" value="1"/>
</dbReference>
<dbReference type="InterPro" id="IPR029063">
    <property type="entry name" value="SAM-dependent_MTases_sf"/>
</dbReference>
<dbReference type="Pfam" id="PF21089">
    <property type="entry name" value="PKS_DH_N"/>
    <property type="match status" value="1"/>
</dbReference>
<evidence type="ECO:0000256" key="1">
    <source>
        <dbReference type="ARBA" id="ARBA00006432"/>
    </source>
</evidence>
<dbReference type="Gene3D" id="3.40.50.150">
    <property type="entry name" value="Vaccinia Virus protein VP39"/>
    <property type="match status" value="1"/>
</dbReference>
<dbReference type="Pfam" id="PF00501">
    <property type="entry name" value="AMP-binding"/>
    <property type="match status" value="1"/>
</dbReference>
<dbReference type="GO" id="GO:0005737">
    <property type="term" value="C:cytoplasm"/>
    <property type="evidence" value="ECO:0007669"/>
    <property type="project" value="TreeGrafter"/>
</dbReference>
<dbReference type="InterPro" id="IPR049551">
    <property type="entry name" value="PKS_DH_C"/>
</dbReference>
<evidence type="ECO:0000256" key="6">
    <source>
        <dbReference type="ARBA" id="ARBA00022832"/>
    </source>
</evidence>
<dbReference type="SUPFAM" id="SSF50129">
    <property type="entry name" value="GroES-like"/>
    <property type="match status" value="1"/>
</dbReference>
<dbReference type="PROSITE" id="PS01162">
    <property type="entry name" value="QOR_ZETA_CRYSTAL"/>
    <property type="match status" value="1"/>
</dbReference>
<dbReference type="Gene3D" id="3.40.50.12780">
    <property type="entry name" value="N-terminal domain of ligase-like"/>
    <property type="match status" value="1"/>
</dbReference>
<dbReference type="InterPro" id="IPR045851">
    <property type="entry name" value="AMP-bd_C_sf"/>
</dbReference>
<dbReference type="Pfam" id="PF23024">
    <property type="entry name" value="AMP-dom_DIP2-like"/>
    <property type="match status" value="1"/>
</dbReference>
<comment type="caution">
    <text evidence="17">The sequence shown here is derived from an EMBL/GenBank/DDBJ whole genome shotgun (WGS) entry which is preliminary data.</text>
</comment>
<dbReference type="CDD" id="cd05931">
    <property type="entry name" value="FAAL"/>
    <property type="match status" value="1"/>
</dbReference>
<dbReference type="InterPro" id="IPR032821">
    <property type="entry name" value="PKS_assoc"/>
</dbReference>
<dbReference type="SMART" id="SM00822">
    <property type="entry name" value="PKS_KR"/>
    <property type="match status" value="1"/>
</dbReference>
<dbReference type="InterPro" id="IPR013149">
    <property type="entry name" value="ADH-like_C"/>
</dbReference>
<protein>
    <submittedName>
        <fullName evidence="17">Uncharacterized protein</fullName>
    </submittedName>
</protein>
<keyword evidence="2" id="KW-0596">Phosphopantetheine</keyword>
<dbReference type="GO" id="GO:0071770">
    <property type="term" value="P:DIM/DIP cell wall layer assembly"/>
    <property type="evidence" value="ECO:0007669"/>
    <property type="project" value="TreeGrafter"/>
</dbReference>
<dbReference type="PANTHER" id="PTHR43775:SF37">
    <property type="entry name" value="SI:DKEY-61P9.11"/>
    <property type="match status" value="1"/>
</dbReference>
<accession>A0A7W5H9M2</accession>
<evidence type="ECO:0000256" key="12">
    <source>
        <dbReference type="PROSITE-ProRule" id="PRU01363"/>
    </source>
</evidence>
<dbReference type="InterPro" id="IPR001227">
    <property type="entry name" value="Ac_transferase_dom_sf"/>
</dbReference>
<dbReference type="InterPro" id="IPR020806">
    <property type="entry name" value="PKS_PP-bd"/>
</dbReference>
<evidence type="ECO:0000256" key="5">
    <source>
        <dbReference type="ARBA" id="ARBA00022737"/>
    </source>
</evidence>
<keyword evidence="5" id="KW-0677">Repeat</keyword>
<dbReference type="CDD" id="cd05195">
    <property type="entry name" value="enoyl_red"/>
    <property type="match status" value="1"/>
</dbReference>
<dbReference type="InterPro" id="IPR020841">
    <property type="entry name" value="PKS_Beta-ketoAc_synthase_dom"/>
</dbReference>
<dbReference type="GO" id="GO:0004312">
    <property type="term" value="F:fatty acid synthase activity"/>
    <property type="evidence" value="ECO:0007669"/>
    <property type="project" value="TreeGrafter"/>
</dbReference>
<dbReference type="GO" id="GO:0005886">
    <property type="term" value="C:plasma membrane"/>
    <property type="evidence" value="ECO:0007669"/>
    <property type="project" value="TreeGrafter"/>
</dbReference>
<dbReference type="EMBL" id="JACHXU010000034">
    <property type="protein sequence ID" value="MBB3210250.1"/>
    <property type="molecule type" value="Genomic_DNA"/>
</dbReference>
<dbReference type="SMART" id="SM00829">
    <property type="entry name" value="PKS_ER"/>
    <property type="match status" value="1"/>
</dbReference>
<dbReference type="SUPFAM" id="SSF47336">
    <property type="entry name" value="ACP-like"/>
    <property type="match status" value="2"/>
</dbReference>
<dbReference type="PANTHER" id="PTHR43775">
    <property type="entry name" value="FATTY ACID SYNTHASE"/>
    <property type="match status" value="1"/>
</dbReference>
<feature type="compositionally biased region" description="Basic and acidic residues" evidence="13">
    <location>
        <begin position="697"/>
        <end position="715"/>
    </location>
</feature>
<organism evidence="17 18">
    <name type="scientific">Aporhodopirellula rubra</name>
    <dbReference type="NCBI Taxonomy" id="980271"/>
    <lineage>
        <taxon>Bacteria</taxon>
        <taxon>Pseudomonadati</taxon>
        <taxon>Planctomycetota</taxon>
        <taxon>Planctomycetia</taxon>
        <taxon>Pirellulales</taxon>
        <taxon>Pirellulaceae</taxon>
        <taxon>Aporhodopirellula</taxon>
    </lineage>
</organism>
<feature type="compositionally biased region" description="Polar residues" evidence="13">
    <location>
        <begin position="3261"/>
        <end position="3275"/>
    </location>
</feature>
<keyword evidence="9" id="KW-0511">Multifunctional enzyme</keyword>
<evidence type="ECO:0000259" key="16">
    <source>
        <dbReference type="PROSITE" id="PS52019"/>
    </source>
</evidence>
<dbReference type="InterPro" id="IPR014031">
    <property type="entry name" value="Ketoacyl_synth_C"/>
</dbReference>
<dbReference type="SUPFAM" id="SSF56801">
    <property type="entry name" value="Acetyl-CoA synthetase-like"/>
    <property type="match status" value="1"/>
</dbReference>
<dbReference type="InterPro" id="IPR014043">
    <property type="entry name" value="Acyl_transferase_dom"/>
</dbReference>
<comment type="similarity">
    <text evidence="1">Belongs to the ATP-dependent AMP-binding enzyme family.</text>
</comment>
<dbReference type="Pfam" id="PF00698">
    <property type="entry name" value="Acyl_transf_1"/>
    <property type="match status" value="1"/>
</dbReference>
<dbReference type="Pfam" id="PF02801">
    <property type="entry name" value="Ketoacyl-synt_C"/>
    <property type="match status" value="1"/>
</dbReference>
<feature type="active site" description="Proton acceptor; for dehydratase activity" evidence="12">
    <location>
        <position position="1654"/>
    </location>
</feature>
<dbReference type="GO" id="GO:0016491">
    <property type="term" value="F:oxidoreductase activity"/>
    <property type="evidence" value="ECO:0007669"/>
    <property type="project" value="InterPro"/>
</dbReference>
<dbReference type="Gene3D" id="1.10.1200.10">
    <property type="entry name" value="ACP-like"/>
    <property type="match status" value="2"/>
</dbReference>
<keyword evidence="7" id="KW-0521">NADP</keyword>
<dbReference type="InterPro" id="IPR042099">
    <property type="entry name" value="ANL_N_sf"/>
</dbReference>
<evidence type="ECO:0000256" key="9">
    <source>
        <dbReference type="ARBA" id="ARBA00023268"/>
    </source>
</evidence>
<dbReference type="InterPro" id="IPR049552">
    <property type="entry name" value="PKS_DH_N"/>
</dbReference>
<dbReference type="InterPro" id="IPR025110">
    <property type="entry name" value="AMP-bd_C"/>
</dbReference>
<dbReference type="SUPFAM" id="SSF53335">
    <property type="entry name" value="S-adenosyl-L-methionine-dependent methyltransferases"/>
    <property type="match status" value="1"/>
</dbReference>
<dbReference type="SUPFAM" id="SSF52151">
    <property type="entry name" value="FabD/lysophospholipase-like"/>
    <property type="match status" value="1"/>
</dbReference>
<dbReference type="InterPro" id="IPR013968">
    <property type="entry name" value="PKS_KR"/>
</dbReference>
<dbReference type="SMART" id="SM00823">
    <property type="entry name" value="PKS_PP"/>
    <property type="match status" value="2"/>
</dbReference>
<feature type="region of interest" description="C-terminal hotdog fold" evidence="12">
    <location>
        <begin position="1780"/>
        <end position="1929"/>
    </location>
</feature>
<dbReference type="FunFam" id="3.40.47.10:FF:000019">
    <property type="entry name" value="Polyketide synthase type I"/>
    <property type="match status" value="1"/>
</dbReference>
<dbReference type="GO" id="GO:0031177">
    <property type="term" value="F:phosphopantetheine binding"/>
    <property type="evidence" value="ECO:0007669"/>
    <property type="project" value="InterPro"/>
</dbReference>
<reference evidence="17 18" key="1">
    <citation type="submission" date="2020-08" db="EMBL/GenBank/DDBJ databases">
        <title>Genomic Encyclopedia of Type Strains, Phase III (KMG-III): the genomes of soil and plant-associated and newly described type strains.</title>
        <authorList>
            <person name="Whitman W."/>
        </authorList>
    </citation>
    <scope>NUCLEOTIDE SEQUENCE [LARGE SCALE GENOMIC DNA]</scope>
    <source>
        <strain evidence="17 18">CECT 8075</strain>
    </source>
</reference>
<dbReference type="Pfam" id="PF00107">
    <property type="entry name" value="ADH_zinc_N"/>
    <property type="match status" value="1"/>
</dbReference>
<dbReference type="PROSITE" id="PS52004">
    <property type="entry name" value="KS3_2"/>
    <property type="match status" value="1"/>
</dbReference>
<dbReference type="InterPro" id="IPR036736">
    <property type="entry name" value="ACP-like_sf"/>
</dbReference>
<dbReference type="InterPro" id="IPR014030">
    <property type="entry name" value="Ketoacyl_synth_N"/>
</dbReference>
<keyword evidence="10" id="KW-0012">Acyltransferase</keyword>
<dbReference type="CDD" id="cd00833">
    <property type="entry name" value="PKS"/>
    <property type="match status" value="1"/>
</dbReference>
<evidence type="ECO:0000256" key="4">
    <source>
        <dbReference type="ARBA" id="ARBA00022679"/>
    </source>
</evidence>
<dbReference type="GO" id="GO:0008270">
    <property type="term" value="F:zinc ion binding"/>
    <property type="evidence" value="ECO:0007669"/>
    <property type="project" value="InterPro"/>
</dbReference>
<dbReference type="PROSITE" id="PS52019">
    <property type="entry name" value="PKS_MFAS_DH"/>
    <property type="match status" value="1"/>
</dbReference>
<dbReference type="Gene3D" id="3.30.300.30">
    <property type="match status" value="1"/>
</dbReference>
<dbReference type="InterPro" id="IPR016035">
    <property type="entry name" value="Acyl_Trfase/lysoPLipase"/>
</dbReference>
<dbReference type="InterPro" id="IPR020807">
    <property type="entry name" value="PKS_DH"/>
</dbReference>
<dbReference type="InterPro" id="IPR020845">
    <property type="entry name" value="AMP-binding_CS"/>
</dbReference>
<dbReference type="PROSITE" id="PS00455">
    <property type="entry name" value="AMP_BINDING"/>
    <property type="match status" value="1"/>
</dbReference>
<dbReference type="InterPro" id="IPR049900">
    <property type="entry name" value="PKS_mFAS_DH"/>
</dbReference>
<evidence type="ECO:0000256" key="3">
    <source>
        <dbReference type="ARBA" id="ARBA00022553"/>
    </source>
</evidence>
<keyword evidence="4" id="KW-0808">Transferase</keyword>
<dbReference type="InterPro" id="IPR042104">
    <property type="entry name" value="PKS_dehydratase_sf"/>
</dbReference>
<dbReference type="InterPro" id="IPR002364">
    <property type="entry name" value="Quin_OxRdtase/zeta-crystal_CS"/>
</dbReference>
<dbReference type="PROSITE" id="PS50075">
    <property type="entry name" value="CARRIER"/>
    <property type="match status" value="2"/>
</dbReference>
<gene>
    <name evidence="17" type="ORF">FHS27_006097</name>
</gene>
<dbReference type="Gene3D" id="3.90.180.10">
    <property type="entry name" value="Medium-chain alcohol dehydrogenases, catalytic domain"/>
    <property type="match status" value="1"/>
</dbReference>
<dbReference type="Gene3D" id="3.10.129.110">
    <property type="entry name" value="Polyketide synthase dehydratase"/>
    <property type="match status" value="1"/>
</dbReference>
<dbReference type="SMART" id="SM00827">
    <property type="entry name" value="PKS_AT"/>
    <property type="match status" value="1"/>
</dbReference>
<feature type="active site" description="Proton donor; for dehydratase activity" evidence="12">
    <location>
        <position position="1838"/>
    </location>
</feature>
<evidence type="ECO:0000256" key="13">
    <source>
        <dbReference type="SAM" id="MobiDB-lite"/>
    </source>
</evidence>
<dbReference type="InterPro" id="IPR036291">
    <property type="entry name" value="NAD(P)-bd_dom_sf"/>
</dbReference>
<dbReference type="InterPro" id="IPR006162">
    <property type="entry name" value="Ppantetheine_attach_site"/>
</dbReference>
<evidence type="ECO:0000256" key="11">
    <source>
        <dbReference type="ARBA" id="ARBA00054155"/>
    </source>
</evidence>
<keyword evidence="6" id="KW-0276">Fatty acid metabolism</keyword>
<dbReference type="PROSITE" id="PS00012">
    <property type="entry name" value="PHOSPHOPANTETHEINE"/>
    <property type="match status" value="2"/>
</dbReference>
<dbReference type="SMART" id="SM00825">
    <property type="entry name" value="PKS_KS"/>
    <property type="match status" value="1"/>
</dbReference>
<dbReference type="Pfam" id="PF08242">
    <property type="entry name" value="Methyltransf_12"/>
    <property type="match status" value="1"/>
</dbReference>
<dbReference type="Pfam" id="PF00550">
    <property type="entry name" value="PP-binding"/>
    <property type="match status" value="2"/>
</dbReference>
<keyword evidence="8" id="KW-0443">Lipid metabolism</keyword>
<dbReference type="InterPro" id="IPR020843">
    <property type="entry name" value="ER"/>
</dbReference>
<dbReference type="Pfam" id="PF14765">
    <property type="entry name" value="PS-DH"/>
    <property type="match status" value="1"/>
</dbReference>
<dbReference type="InterPro" id="IPR040097">
    <property type="entry name" value="FAAL/FAAC"/>
</dbReference>
<evidence type="ECO:0000256" key="8">
    <source>
        <dbReference type="ARBA" id="ARBA00023098"/>
    </source>
</evidence>
<dbReference type="Pfam" id="PF16197">
    <property type="entry name" value="KAsynt_C_assoc"/>
    <property type="match status" value="1"/>
</dbReference>
<dbReference type="InterPro" id="IPR057326">
    <property type="entry name" value="KR_dom"/>
</dbReference>
<dbReference type="InterPro" id="IPR050091">
    <property type="entry name" value="PKS_NRPS_Biosynth_Enz"/>
</dbReference>
<feature type="region of interest" description="Disordered" evidence="13">
    <location>
        <begin position="3251"/>
        <end position="3288"/>
    </location>
</feature>
<evidence type="ECO:0000313" key="18">
    <source>
        <dbReference type="Proteomes" id="UP000536179"/>
    </source>
</evidence>
<evidence type="ECO:0000259" key="14">
    <source>
        <dbReference type="PROSITE" id="PS50075"/>
    </source>
</evidence>
<evidence type="ECO:0000256" key="10">
    <source>
        <dbReference type="ARBA" id="ARBA00023315"/>
    </source>
</evidence>
<name>A0A7W5H9M2_9BACT</name>
<dbReference type="InterPro" id="IPR016036">
    <property type="entry name" value="Malonyl_transacylase_ACP-bd"/>
</dbReference>
<feature type="domain" description="Ketosynthase family 3 (KS3)" evidence="15">
    <location>
        <begin position="718"/>
        <end position="1155"/>
    </location>
</feature>
<feature type="domain" description="PKS/mFAS DH" evidence="16">
    <location>
        <begin position="1620"/>
        <end position="1929"/>
    </location>
</feature>
<keyword evidence="18" id="KW-1185">Reference proteome</keyword>
<feature type="region of interest" description="Disordered" evidence="13">
    <location>
        <begin position="690"/>
        <end position="718"/>
    </location>
</feature>
<dbReference type="SUPFAM" id="SSF53901">
    <property type="entry name" value="Thiolase-like"/>
    <property type="match status" value="1"/>
</dbReference>
<dbReference type="InterPro" id="IPR013217">
    <property type="entry name" value="Methyltransf_12"/>
</dbReference>
<feature type="domain" description="Carrier" evidence="14">
    <location>
        <begin position="613"/>
        <end position="690"/>
    </location>
</feature>
<dbReference type="Pfam" id="PF08659">
    <property type="entry name" value="KR"/>
    <property type="match status" value="1"/>
</dbReference>
<dbReference type="CDD" id="cd02440">
    <property type="entry name" value="AdoMet_MTases"/>
    <property type="match status" value="1"/>
</dbReference>
<dbReference type="InterPro" id="IPR011032">
    <property type="entry name" value="GroES-like_sf"/>
</dbReference>
<comment type="function">
    <text evidence="11">Involved in production of the polyketide antibiotic thailandamide.</text>
</comment>
<dbReference type="InterPro" id="IPR016039">
    <property type="entry name" value="Thiolase-like"/>
</dbReference>
<dbReference type="SUPFAM" id="SSF51735">
    <property type="entry name" value="NAD(P)-binding Rossmann-fold domains"/>
    <property type="match status" value="3"/>
</dbReference>
<dbReference type="Gene3D" id="3.40.50.720">
    <property type="entry name" value="NAD(P)-binding Rossmann-like Domain"/>
    <property type="match status" value="3"/>
</dbReference>
<feature type="domain" description="Carrier" evidence="14">
    <location>
        <begin position="3156"/>
        <end position="3231"/>
    </location>
</feature>
<evidence type="ECO:0000256" key="2">
    <source>
        <dbReference type="ARBA" id="ARBA00022450"/>
    </source>
</evidence>
<sequence>MRKLFLPSKDTHSVVDLLRTWADVQPDKMLYRFLRAGEKGGSTFAPIADPDSIPESEGYTYGAMDRQARRIAVWLRQRVQPGECVVLAFPPGPEYLAAYFGCLYAGVIAVPAYPPRRNQRDARLRAIIADAEVKIGLTSASLVESIQAAESIGESDDQSESWSVVTWHSIDSMDPNSADDWVRPDLDRATTAFLQYTSGSTGSPKGVMVTHGNLLHNQHLIQSSFRSTRDDTLVGWLPLHHDMGLIGNSLHPLYLGGDLVFMSPIDFLQKPSRWLRAISQFNGTVAGGPNFAYRICADEITDAELDGVDLSSWRVAFNGAEPIDSRVLRQFAERFAGYGFTHDQFCPCYGMAETTLLVSSSVREEPVREIPRRGTTEETDESRSHWIGCGVPDDSMDVRIVDPETKIEKPAGEIGEIWIAGPSVAAGYWKNAKKTHETFEATIAGNDKCYLRTGDLGLIDDETFPGELFVTGRCKDLIIVHGVNHYPQDIERTAEAAHAANAIGGGAAFSINTDDGERVVIAQELRRSQRRDANPDEVIDAIRTAVMQEHQLVPTSILLIRPGGVPKTTSGKVQRSEARRRFENNEYRVLHRWDLPTPTATQPTTQTPHSTSHEAATITSWLIEKIAARVKLPAEAIEVSEPVSRYGLDSVGAVRLAGELSDWLDRDIPATLAYEYPTIASLANHLAGNDSSLLASDEPRRRKSKSNDRHSEHHAGSSGPVAIVGIGCRFPSASNPKEFWNVLFNGVDATGECLHRGDWPGEQSLNGNQSDPPIPTRGGYLKDVAGFDAPFFGISPREADAIDPQHRLLLELTHEAFEDAGIPIASMSQHDPTLEGNERVGVFVGVGNNDYLQVSSPANPGGEVTAYTATGNSMAMAANRISYTFDFRGPSLTIDTACSSSLVATHQAVRALGAGDCDYAIAAGVNLILSTDATQSFTKAGMLSPSGVCRAFDEAADGFVRGEGGGAVLLRPLSDALADGNRIYAVIQGSAVNQDGRSNGLTAPSRIAQAALIREALDDAGVTSNSIDYVEAHGTGTPLGDPIEARAIRQSLIDTPENAADPNASLKIGSVKSNIGHLEAAAGIAGLIKVALSVQNEILPRQVNFTQPTPHVDWSSGLCVVTESTPWLRSIDRPRRAGISSFGFGGTNAHVIIEEPPEVPTTGQETAAFSPGLLVCSAKSDTALSSMVDAVESVAPTEDFSSLAYTLAVGKSHYRHRAAWVGDASSSRPENSSAWIQGVARREASVDWYFSGQGGCHLGAGSKLYNENAAFRHEFDVVAEAFAAQTGHDLKQRLWSTKEHWLEVWIQPALYCLQVATARFWSSIGVRPQRVVGHSLGEFAAACMAGVFEFEDGLTLVTRRAELTGRIKQRGGMLAVFSDETTLRRTIADFEGRCEIAAVNGPKQTVIASLPDTLDALTDFLKGRGIVSRPMSTTHGFHSWLIDPILDEFEQAVAMTAMMPPSLPFLSSQTGQITEDKIATAAYWRNNLRGAVRFDLVLNEMSKVTSPSGDAALDVPTLGMEIGAGNTLAALARSAKVGLTVLPGLLADTDAPAKKPGSYWDTLANLYVYGVDFDWQSALGGTAPIISLPTYPFDRQRHWVHRNDAINTAQTHSASIPIVAPEPGTTATGTRLDIASDDAVFETRFDANSYLADHRVGESVVFPAAGFMRWAIAAGQAVQNESEDVSGPHDARLRVTEFQILHAMTLENDAPKRCQLVLSRSSDSDAVWNGRILSRTSSDRSSASWRLHSTFTLTRVASDDLASDESASPITFSDSTNASLANRDVDAHYEQLEEAGMHYGPAFRLIQELRSAGKIATAIIGVPQNGHAADSHHIGTLDACLQVIAACGVRWGKRAWVPVGTDRIETTSNFLSQLGDDRLRVTARLLDHSAETAAADLVIEPETKTDLHSESQIVIRGLQLRATTPVDTTELILADEWLPTIRDCEPAHARLAKLSTPILRVQHDGHGPEILREISESLETAAGEWTLEILTRLGVDWQIGNTYSLQSFTESSGVLPEHSRLLVRLLRIAEEMHVLRCERVENANRWTVIACPSANASDGTGHPHAANEFALLNRCAEATADLMRTGSDPLPLLFPADGKISAADVYRDSVGGNRLNQLASGVISNVVNELAPGRGLRVLEIGAGTGATTRAVLDQLPAHRCEYVYTDVAPGFLSAAKRNFAQYDFIDYRVLDIERDPASQGFDDCLGKFDLVIAANVLHATADLSVAMKHVRTLIHPQGQLVVLEGTQPARWLDLTFGLTPGWWRFTDTDRRPEYPLISTDDWADLLSEESFDLPDFVDPASGELDGETASTVSSPSKMIVATPKPVATENRRWLVIDHGSSTITSSFVKQIQNLGSLADTITADDPVRLRDEIGNSCYTLTPTDIIIVSCNESSEDANPAESLRRASENLLATFQSLLSWQASNPTAVSNLRLRWVTRGALPVNAACSNENGISAASCVDLVGGSLWGMWRTLTLEQPQWSCSGIDLDRSNPVDVNTNVLMDECGSIEIRNEEVSLRGDQRFVRQWKYQSTTDPTDRGRVLSVGERGSLHGLTTESRVRREPGANEIEIAPIAAGLNFRDVLNVLGAYPGNPPLGAECVGEVIRIGTDVEKIDVGDRVVAIAADSIADYTTVPVSSVCRLHDSISFNDAATVPVAFLTAATAIEEIANLKAGESILIHSAAGGVGMAAVQIARHIGANVFATASVDKHDTLKDMGVTQVFDSRKPGYAEGISAATDGLGVDVILNSLGETFIDENLAAASPACRYVDIALANSAVTSRIAAVKPNVRYTQLDLSQRLADSPDSIAERLERILQQVENGNYHTLPVRPFAFDNASDAMQWLQSGRNIGKAVIECVRENSTTSVAEPIARDRITGLQLITGGLGGLGLLTAEHLIQQGATQIALLTRREATSEEKLLIDQWCDLGANVRVEQVQLHDMMSVEQTLTRLRDQCGAVTGVYHLAGVLDDAVMEHQTSDSMKRVLTAKVDGAWNLHTATQSDPIADFVLYSSFSAWLGSPGQANHAVANAFLDSLAVLRRESGLPATSIAWGPWGRIGAAAKRDRLGRGDLAGIGMLMPDEGIEVLKRLQQLSASAQSSDTTNPAAVAVVRLHLDRLPAHLQSHRLFAGLIRSLDRSENAGGQQDWIEELKQLSADDRLKMVTQHIRDSIASSLALSGGDAVPMDQPLFDLGMDSLTSLELVNTLQSTLGVRISTIDLFNFPDVRALAGRMVELLSDTMVETPYTEKQVCRNADTNPELELGVSRSESQASDPTVSEVTSGMADASETEMPVAEVTDLLREIGDLSEQFERWGADQ</sequence>
<evidence type="ECO:0000256" key="7">
    <source>
        <dbReference type="ARBA" id="ARBA00022857"/>
    </source>
</evidence>
<dbReference type="SMART" id="SM01294">
    <property type="entry name" value="PKS_PP_betabranch"/>
    <property type="match status" value="1"/>
</dbReference>
<dbReference type="Pfam" id="PF00109">
    <property type="entry name" value="ketoacyl-synt"/>
    <property type="match status" value="1"/>
</dbReference>
<dbReference type="Gene3D" id="3.40.47.10">
    <property type="match status" value="1"/>
</dbReference>
<dbReference type="SMART" id="SM00826">
    <property type="entry name" value="PKS_DH"/>
    <property type="match status" value="1"/>
</dbReference>
<keyword evidence="3" id="KW-0597">Phosphoprotein</keyword>
<dbReference type="Gene3D" id="3.40.366.10">
    <property type="entry name" value="Malonyl-Coenzyme A Acyl Carrier Protein, domain 2"/>
    <property type="match status" value="1"/>
</dbReference>
<dbReference type="InterPro" id="IPR013154">
    <property type="entry name" value="ADH-like_N"/>
</dbReference>
<dbReference type="InterPro" id="IPR009081">
    <property type="entry name" value="PP-bd_ACP"/>
</dbReference>
<evidence type="ECO:0000259" key="15">
    <source>
        <dbReference type="PROSITE" id="PS52004"/>
    </source>
</evidence>
<proteinExistence type="inferred from homology"/>